<gene>
    <name evidence="8" type="ORF">R5R35_012270</name>
</gene>
<evidence type="ECO:0000256" key="6">
    <source>
        <dbReference type="ARBA" id="ARBA00023242"/>
    </source>
</evidence>
<proteinExistence type="predicted"/>
<comment type="subunit">
    <text evidence="2">Monomer.</text>
</comment>
<dbReference type="PANTHER" id="PTHR13204">
    <property type="entry name" value="PTD012 PROTEIN"/>
    <property type="match status" value="1"/>
</dbReference>
<dbReference type="CDD" id="cd17298">
    <property type="entry name" value="DUF1907"/>
    <property type="match status" value="1"/>
</dbReference>
<keyword evidence="9" id="KW-1185">Reference proteome</keyword>
<evidence type="ECO:0000256" key="3">
    <source>
        <dbReference type="ARBA" id="ARBA00022723"/>
    </source>
</evidence>
<evidence type="ECO:0000256" key="1">
    <source>
        <dbReference type="ARBA" id="ARBA00004123"/>
    </source>
</evidence>
<dbReference type="Proteomes" id="UP001378592">
    <property type="component" value="Unassembled WGS sequence"/>
</dbReference>
<name>A0AAN9VV68_9ORTH</name>
<dbReference type="InterPro" id="IPR015021">
    <property type="entry name" value="C11orf54_DUF1907"/>
</dbReference>
<evidence type="ECO:0000313" key="9">
    <source>
        <dbReference type="Proteomes" id="UP001378592"/>
    </source>
</evidence>
<dbReference type="GO" id="GO:0005634">
    <property type="term" value="C:nucleus"/>
    <property type="evidence" value="ECO:0007669"/>
    <property type="project" value="UniProtKB-SubCell"/>
</dbReference>
<dbReference type="EMBL" id="JAZDUA010000195">
    <property type="protein sequence ID" value="KAK7864774.1"/>
    <property type="molecule type" value="Genomic_DNA"/>
</dbReference>
<dbReference type="GO" id="GO:0008270">
    <property type="term" value="F:zinc ion binding"/>
    <property type="evidence" value="ECO:0007669"/>
    <property type="project" value="TreeGrafter"/>
</dbReference>
<dbReference type="GO" id="GO:0016788">
    <property type="term" value="F:hydrolase activity, acting on ester bonds"/>
    <property type="evidence" value="ECO:0007669"/>
    <property type="project" value="TreeGrafter"/>
</dbReference>
<evidence type="ECO:0000313" key="8">
    <source>
        <dbReference type="EMBL" id="KAK7864774.1"/>
    </source>
</evidence>
<sequence length="319" mass="35157">MDIPPVVSNPLIEKKSLFVPTLDEVAKVLQDGLKSNFAQVEVKVVDCPDLTQKPFTLACKGLGGNPSVVEVGGVPYLLPLVKREKLYDFKDVARWSEINPAFIIGACAGPWPYAGVNCEMMANLSVSGNDVDNHTRIAKINTNDDSCILEILPNTETRIALLANLFLSEGKPGKVLQVHCKTRTGNDDFIASIRKTLQDHYKEKAVGLGGTFVLKEAKAKQHIMPDFSTVRLNSDQDVENWLHFYNQSPPLVAVGTLVSADPGLDLRVQHFHSFSHHGEGGHYHIDTEPASADYLGYFALGEQVVRIDRPVETHDFGRD</sequence>
<dbReference type="SMART" id="SM01168">
    <property type="entry name" value="DUF1907"/>
    <property type="match status" value="1"/>
</dbReference>
<comment type="subcellular location">
    <subcellularLocation>
        <location evidence="1">Nucleus</location>
    </subcellularLocation>
</comment>
<dbReference type="Pfam" id="PF08925">
    <property type="entry name" value="DUF1907"/>
    <property type="match status" value="1"/>
</dbReference>
<organism evidence="8 9">
    <name type="scientific">Gryllus longicercus</name>
    <dbReference type="NCBI Taxonomy" id="2509291"/>
    <lineage>
        <taxon>Eukaryota</taxon>
        <taxon>Metazoa</taxon>
        <taxon>Ecdysozoa</taxon>
        <taxon>Arthropoda</taxon>
        <taxon>Hexapoda</taxon>
        <taxon>Insecta</taxon>
        <taxon>Pterygota</taxon>
        <taxon>Neoptera</taxon>
        <taxon>Polyneoptera</taxon>
        <taxon>Orthoptera</taxon>
        <taxon>Ensifera</taxon>
        <taxon>Gryllidea</taxon>
        <taxon>Grylloidea</taxon>
        <taxon>Gryllidae</taxon>
        <taxon>Gryllinae</taxon>
        <taxon>Gryllus</taxon>
    </lineage>
</organism>
<accession>A0AAN9VV68</accession>
<comment type="caution">
    <text evidence="8">The sequence shown here is derived from an EMBL/GenBank/DDBJ whole genome shotgun (WGS) entry which is preliminary data.</text>
</comment>
<evidence type="ECO:0000256" key="5">
    <source>
        <dbReference type="ARBA" id="ARBA00022833"/>
    </source>
</evidence>
<feature type="domain" description="DUF1907" evidence="7">
    <location>
        <begin position="28"/>
        <end position="307"/>
    </location>
</feature>
<protein>
    <recommendedName>
        <fullName evidence="7">DUF1907 domain-containing protein</fullName>
    </recommendedName>
</protein>
<keyword evidence="5" id="KW-0862">Zinc</keyword>
<evidence type="ECO:0000259" key="7">
    <source>
        <dbReference type="SMART" id="SM01168"/>
    </source>
</evidence>
<evidence type="ECO:0000256" key="2">
    <source>
        <dbReference type="ARBA" id="ARBA00011245"/>
    </source>
</evidence>
<dbReference type="SUPFAM" id="SSF117856">
    <property type="entry name" value="AF0104/ALDC/Ptd012-like"/>
    <property type="match status" value="1"/>
</dbReference>
<evidence type="ECO:0000256" key="4">
    <source>
        <dbReference type="ARBA" id="ARBA00022801"/>
    </source>
</evidence>
<reference evidence="8 9" key="1">
    <citation type="submission" date="2024-03" db="EMBL/GenBank/DDBJ databases">
        <title>The genome assembly and annotation of the cricket Gryllus longicercus Weissman &amp; Gray.</title>
        <authorList>
            <person name="Szrajer S."/>
            <person name="Gray D."/>
            <person name="Ylla G."/>
        </authorList>
    </citation>
    <scope>NUCLEOTIDE SEQUENCE [LARGE SCALE GENOMIC DNA]</scope>
    <source>
        <strain evidence="8">DAG 2021-001</strain>
        <tissue evidence="8">Whole body minus gut</tissue>
    </source>
</reference>
<dbReference type="PANTHER" id="PTHR13204:SF1">
    <property type="entry name" value="ESTER HYDROLASE C11ORF54"/>
    <property type="match status" value="1"/>
</dbReference>
<keyword evidence="3" id="KW-0479">Metal-binding</keyword>
<dbReference type="AlphaFoldDB" id="A0AAN9VV68"/>
<keyword evidence="6" id="KW-0539">Nucleus</keyword>
<keyword evidence="4" id="KW-0378">Hydrolase</keyword>